<feature type="region of interest" description="Disordered" evidence="1">
    <location>
        <begin position="24"/>
        <end position="57"/>
    </location>
</feature>
<comment type="caution">
    <text evidence="2">The sequence shown here is derived from an EMBL/GenBank/DDBJ whole genome shotgun (WGS) entry which is preliminary data.</text>
</comment>
<protein>
    <submittedName>
        <fullName evidence="2">Uncharacterized protein</fullName>
    </submittedName>
</protein>
<feature type="compositionally biased region" description="Low complexity" evidence="1">
    <location>
        <begin position="26"/>
        <end position="35"/>
    </location>
</feature>
<evidence type="ECO:0000256" key="1">
    <source>
        <dbReference type="SAM" id="MobiDB-lite"/>
    </source>
</evidence>
<organism evidence="2 3">
    <name type="scientific">Luteimonas aestuarii</name>
    <dbReference type="NCBI Taxonomy" id="453837"/>
    <lineage>
        <taxon>Bacteria</taxon>
        <taxon>Pseudomonadati</taxon>
        <taxon>Pseudomonadota</taxon>
        <taxon>Gammaproteobacteria</taxon>
        <taxon>Lysobacterales</taxon>
        <taxon>Lysobacteraceae</taxon>
        <taxon>Luteimonas</taxon>
    </lineage>
</organism>
<name>A0A4R5TQL3_9GAMM</name>
<proteinExistence type="predicted"/>
<gene>
    <name evidence="2" type="ORF">E2F46_16320</name>
</gene>
<sequence>MPWSFWNSNACACVCSLPRSRGRVGVGAAPAASRPDSPPSPTLPPWTGEGGSAAGEGSNAPAIRWIAAIVCALWVANIG</sequence>
<keyword evidence="3" id="KW-1185">Reference proteome</keyword>
<reference evidence="2 3" key="1">
    <citation type="submission" date="2019-03" db="EMBL/GenBank/DDBJ databases">
        <title>Luteimonas zhaokaii sp.nov., isolated from the rectal contents of Plateau pika in Yushu, Qinghai Province, China.</title>
        <authorList>
            <person name="Zhang G."/>
        </authorList>
    </citation>
    <scope>NUCLEOTIDE SEQUENCE [LARGE SCALE GENOMIC DNA]</scope>
    <source>
        <strain evidence="2 3">B9</strain>
    </source>
</reference>
<dbReference type="GO" id="GO:0005576">
    <property type="term" value="C:extracellular region"/>
    <property type="evidence" value="ECO:0007669"/>
    <property type="project" value="UniProtKB-SubCell"/>
</dbReference>
<dbReference type="EMBL" id="SMTF01000020">
    <property type="protein sequence ID" value="TDK20369.1"/>
    <property type="molecule type" value="Genomic_DNA"/>
</dbReference>
<evidence type="ECO:0000313" key="2">
    <source>
        <dbReference type="EMBL" id="TDK20369.1"/>
    </source>
</evidence>
<dbReference type="AlphaFoldDB" id="A0A4R5TQL3"/>
<evidence type="ECO:0000313" key="3">
    <source>
        <dbReference type="Proteomes" id="UP000294796"/>
    </source>
</evidence>
<dbReference type="Proteomes" id="UP000294796">
    <property type="component" value="Unassembled WGS sequence"/>
</dbReference>
<accession>A0A4R5TQL3</accession>